<comment type="function">
    <text evidence="6">Transcriptional regulator.</text>
</comment>
<dbReference type="InterPro" id="IPR013321">
    <property type="entry name" value="Arc_rbn_hlx_hlx"/>
</dbReference>
<evidence type="ECO:0000256" key="5">
    <source>
        <dbReference type="ARBA" id="ARBA00023163"/>
    </source>
</evidence>
<evidence type="ECO:0000256" key="1">
    <source>
        <dbReference type="ARBA" id="ARBA00022596"/>
    </source>
</evidence>
<dbReference type="EMBL" id="FZNQ01000028">
    <property type="protein sequence ID" value="SNR65124.1"/>
    <property type="molecule type" value="Genomic_DNA"/>
</dbReference>
<organism evidence="8 9">
    <name type="scientific">Halorubrum vacuolatum</name>
    <name type="common">Natronobacterium vacuolatum</name>
    <dbReference type="NCBI Taxonomy" id="63740"/>
    <lineage>
        <taxon>Archaea</taxon>
        <taxon>Methanobacteriati</taxon>
        <taxon>Methanobacteriota</taxon>
        <taxon>Stenosarchaea group</taxon>
        <taxon>Halobacteria</taxon>
        <taxon>Halobacteriales</taxon>
        <taxon>Haloferacaceae</taxon>
        <taxon>Halorubrum</taxon>
    </lineage>
</organism>
<gene>
    <name evidence="8" type="ORF">SAMN06264855_12815</name>
</gene>
<dbReference type="Gene3D" id="3.30.70.1150">
    <property type="entry name" value="ACT-like. Chain A, domain 2"/>
    <property type="match status" value="1"/>
</dbReference>
<evidence type="ECO:0000313" key="8">
    <source>
        <dbReference type="EMBL" id="SNR65124.1"/>
    </source>
</evidence>
<accession>A0A238Y3J1</accession>
<dbReference type="CDD" id="cd22231">
    <property type="entry name" value="RHH_NikR_HicB-like"/>
    <property type="match status" value="1"/>
</dbReference>
<dbReference type="OrthoDB" id="9459at2157"/>
<dbReference type="RefSeq" id="WP_089385900.1">
    <property type="nucleotide sequence ID" value="NZ_FZNQ01000028.1"/>
</dbReference>
<keyword evidence="4 6" id="KW-0238">DNA-binding</keyword>
<dbReference type="PANTHER" id="PTHR34719">
    <property type="entry name" value="NICKEL-RESPONSIVE REGULATOR"/>
    <property type="match status" value="1"/>
</dbReference>
<dbReference type="GO" id="GO:0010045">
    <property type="term" value="P:response to nickel cation"/>
    <property type="evidence" value="ECO:0007669"/>
    <property type="project" value="InterPro"/>
</dbReference>
<dbReference type="InterPro" id="IPR045865">
    <property type="entry name" value="ACT-like_dom_sf"/>
</dbReference>
<keyword evidence="1 6" id="KW-0533">Nickel</keyword>
<dbReference type="GO" id="GO:0003677">
    <property type="term" value="F:DNA binding"/>
    <property type="evidence" value="ECO:0007669"/>
    <property type="project" value="UniProtKB-KW"/>
</dbReference>
<feature type="domain" description="Transcription factor NikR nickel binding C-terminal" evidence="7">
    <location>
        <begin position="54"/>
        <end position="127"/>
    </location>
</feature>
<dbReference type="SUPFAM" id="SSF47598">
    <property type="entry name" value="Ribbon-helix-helix"/>
    <property type="match status" value="1"/>
</dbReference>
<dbReference type="HAMAP" id="MF_00476">
    <property type="entry name" value="NikR"/>
    <property type="match status" value="1"/>
</dbReference>
<reference evidence="8 9" key="1">
    <citation type="submission" date="2017-06" db="EMBL/GenBank/DDBJ databases">
        <authorList>
            <person name="Kim H.J."/>
            <person name="Triplett B.A."/>
        </authorList>
    </citation>
    <scope>NUCLEOTIDE SEQUENCE [LARGE SCALE GENOMIC DNA]</scope>
    <source>
        <strain evidence="8 9">DSM 8800</strain>
    </source>
</reference>
<dbReference type="InterPro" id="IPR014864">
    <property type="entry name" value="TF_NikR_Ni-bd_C"/>
</dbReference>
<dbReference type="Proteomes" id="UP000198397">
    <property type="component" value="Unassembled WGS sequence"/>
</dbReference>
<keyword evidence="9" id="KW-1185">Reference proteome</keyword>
<dbReference type="Gene3D" id="1.10.1220.10">
    <property type="entry name" value="Met repressor-like"/>
    <property type="match status" value="1"/>
</dbReference>
<feature type="binding site" evidence="6">
    <location>
        <position position="94"/>
    </location>
    <ligand>
        <name>Ni(2+)</name>
        <dbReference type="ChEBI" id="CHEBI:49786"/>
    </ligand>
</feature>
<dbReference type="InterPro" id="IPR050192">
    <property type="entry name" value="CopG/NikR_regulator"/>
</dbReference>
<dbReference type="SUPFAM" id="SSF55021">
    <property type="entry name" value="ACT-like"/>
    <property type="match status" value="1"/>
</dbReference>
<evidence type="ECO:0000256" key="2">
    <source>
        <dbReference type="ARBA" id="ARBA00022723"/>
    </source>
</evidence>
<name>A0A238Y3J1_HALVU</name>
<dbReference type="Pfam" id="PF08753">
    <property type="entry name" value="NikR_C"/>
    <property type="match status" value="1"/>
</dbReference>
<dbReference type="InterPro" id="IPR022988">
    <property type="entry name" value="Ni_resp_reg_NikR"/>
</dbReference>
<protein>
    <recommendedName>
        <fullName evidence="6">Putative nickel-responsive regulator</fullName>
    </recommendedName>
</protein>
<dbReference type="GO" id="GO:0003700">
    <property type="term" value="F:DNA-binding transcription factor activity"/>
    <property type="evidence" value="ECO:0007669"/>
    <property type="project" value="UniProtKB-UniRule"/>
</dbReference>
<keyword evidence="5 6" id="KW-0804">Transcription</keyword>
<evidence type="ECO:0000256" key="6">
    <source>
        <dbReference type="HAMAP-Rule" id="MF_00476"/>
    </source>
</evidence>
<feature type="binding site" evidence="6">
    <location>
        <position position="87"/>
    </location>
    <ligand>
        <name>Ni(2+)</name>
        <dbReference type="ChEBI" id="CHEBI:49786"/>
    </ligand>
</feature>
<dbReference type="InterPro" id="IPR010985">
    <property type="entry name" value="Ribbon_hlx_hlx"/>
</dbReference>
<dbReference type="GO" id="GO:0016151">
    <property type="term" value="F:nickel cation binding"/>
    <property type="evidence" value="ECO:0007669"/>
    <property type="project" value="UniProtKB-UniRule"/>
</dbReference>
<comment type="similarity">
    <text evidence="6">Belongs to the transcriptional regulatory CopG/NikR family.</text>
</comment>
<dbReference type="PANTHER" id="PTHR34719:SF3">
    <property type="entry name" value="NICKEL-RESPONSIVE REGULATOR-RELATED"/>
    <property type="match status" value="1"/>
</dbReference>
<sequence length="136" mass="14990">MPVVSVSMPESLLQELDQFIEDHGYSGRSEAVREGTRGLLGEFDDVEYEDQDIICIITTMFDHHSGAEATLSELRHANHDLVTSNVHSHAGSACLELFVVEGRVEEISSYVSRLRAIDGVQTVEYSVLTADHSVLA</sequence>
<dbReference type="InterPro" id="IPR027271">
    <property type="entry name" value="Acetolactate_synth/TF_NikR_C"/>
</dbReference>
<comment type="cofactor">
    <cofactor evidence="6">
        <name>Ni(2+)</name>
        <dbReference type="ChEBI" id="CHEBI:49786"/>
    </cofactor>
    <text evidence="6">Binds 1 nickel ion per subunit.</text>
</comment>
<dbReference type="AlphaFoldDB" id="A0A238Y3J1"/>
<evidence type="ECO:0000313" key="9">
    <source>
        <dbReference type="Proteomes" id="UP000198397"/>
    </source>
</evidence>
<keyword evidence="2 6" id="KW-0479">Metal-binding</keyword>
<feature type="binding site" evidence="6">
    <location>
        <position position="89"/>
    </location>
    <ligand>
        <name>Ni(2+)</name>
        <dbReference type="ChEBI" id="CHEBI:49786"/>
    </ligand>
</feature>
<evidence type="ECO:0000259" key="7">
    <source>
        <dbReference type="Pfam" id="PF08753"/>
    </source>
</evidence>
<evidence type="ECO:0000256" key="3">
    <source>
        <dbReference type="ARBA" id="ARBA00023015"/>
    </source>
</evidence>
<feature type="binding site" evidence="6">
    <location>
        <position position="76"/>
    </location>
    <ligand>
        <name>Ni(2+)</name>
        <dbReference type="ChEBI" id="CHEBI:49786"/>
    </ligand>
</feature>
<evidence type="ECO:0000256" key="4">
    <source>
        <dbReference type="ARBA" id="ARBA00023125"/>
    </source>
</evidence>
<keyword evidence="3 6" id="KW-0805">Transcription regulation</keyword>
<proteinExistence type="inferred from homology"/>